<evidence type="ECO:0000313" key="4">
    <source>
        <dbReference type="EMBL" id="TFD85868.1"/>
    </source>
</evidence>
<gene>
    <name evidence="4" type="ORF">E3T61_17250</name>
</gene>
<name>A0A4R9BJV8_9MICO</name>
<dbReference type="EMBL" id="SOHM01000034">
    <property type="protein sequence ID" value="TFD85868.1"/>
    <property type="molecule type" value="Genomic_DNA"/>
</dbReference>
<keyword evidence="5" id="KW-1185">Reference proteome</keyword>
<dbReference type="RefSeq" id="WP_134642080.1">
    <property type="nucleotide sequence ID" value="NZ_SOHM01000034.1"/>
</dbReference>
<reference evidence="4 5" key="1">
    <citation type="submission" date="2019-03" db="EMBL/GenBank/DDBJ databases">
        <title>Genomics of glacier-inhabiting Cryobacterium strains.</title>
        <authorList>
            <person name="Liu Q."/>
            <person name="Xin Y.-H."/>
        </authorList>
    </citation>
    <scope>NUCLEOTIDE SEQUENCE [LARGE SCALE GENOMIC DNA]</scope>
    <source>
        <strain evidence="4 5">Sr59</strain>
    </source>
</reference>
<feature type="domain" description="DUF1206" evidence="3">
    <location>
        <begin position="206"/>
        <end position="274"/>
    </location>
</feature>
<evidence type="ECO:0000256" key="2">
    <source>
        <dbReference type="SAM" id="Phobius"/>
    </source>
</evidence>
<feature type="transmembrane region" description="Helical" evidence="2">
    <location>
        <begin position="121"/>
        <end position="139"/>
    </location>
</feature>
<feature type="domain" description="DUF1206" evidence="3">
    <location>
        <begin position="117"/>
        <end position="182"/>
    </location>
</feature>
<keyword evidence="2" id="KW-0812">Transmembrane</keyword>
<feature type="transmembrane region" description="Helical" evidence="2">
    <location>
        <begin position="199"/>
        <end position="227"/>
    </location>
</feature>
<proteinExistence type="predicted"/>
<organism evidence="4 5">
    <name type="scientific">Cryobacterium lactosi</name>
    <dbReference type="NCBI Taxonomy" id="1259202"/>
    <lineage>
        <taxon>Bacteria</taxon>
        <taxon>Bacillati</taxon>
        <taxon>Actinomycetota</taxon>
        <taxon>Actinomycetes</taxon>
        <taxon>Micrococcales</taxon>
        <taxon>Microbacteriaceae</taxon>
        <taxon>Cryobacterium</taxon>
    </lineage>
</organism>
<feature type="transmembrane region" description="Helical" evidence="2">
    <location>
        <begin position="78"/>
        <end position="100"/>
    </location>
</feature>
<accession>A0A4R9BJV8</accession>
<dbReference type="Proteomes" id="UP000298468">
    <property type="component" value="Unassembled WGS sequence"/>
</dbReference>
<feature type="domain" description="DUF1206" evidence="3">
    <location>
        <begin position="33"/>
        <end position="99"/>
    </location>
</feature>
<evidence type="ECO:0000313" key="5">
    <source>
        <dbReference type="Proteomes" id="UP000298468"/>
    </source>
</evidence>
<comment type="caution">
    <text evidence="4">The sequence shown here is derived from an EMBL/GenBank/DDBJ whole genome shotgun (WGS) entry which is preliminary data.</text>
</comment>
<feature type="transmembrane region" description="Helical" evidence="2">
    <location>
        <begin position="159"/>
        <end position="178"/>
    </location>
</feature>
<keyword evidence="2" id="KW-0472">Membrane</keyword>
<dbReference type="InterPro" id="IPR009597">
    <property type="entry name" value="DUF1206"/>
</dbReference>
<feature type="region of interest" description="Disordered" evidence="1">
    <location>
        <begin position="1"/>
        <end position="21"/>
    </location>
</feature>
<dbReference type="Pfam" id="PF06724">
    <property type="entry name" value="DUF1206"/>
    <property type="match status" value="3"/>
</dbReference>
<keyword evidence="2" id="KW-1133">Transmembrane helix</keyword>
<feature type="transmembrane region" description="Helical" evidence="2">
    <location>
        <begin position="247"/>
        <end position="270"/>
    </location>
</feature>
<protein>
    <submittedName>
        <fullName evidence="4">DUF1206 domain-containing protein</fullName>
    </submittedName>
</protein>
<dbReference type="AlphaFoldDB" id="A0A4R9BJV8"/>
<sequence>MNTRSSAESGARSAGRAAQSAGNNPQLKTLAKVGYAVNGLLHALIGAIAISLAVGAGGESADQSGALGQLAQSPGGIFVIWTIVVGLTALGLWQVLQALLVPGTDPKKVWGHRLKEIGKGVAYLFVAGTALTVALTGSADSSGSTASASATVLALPGGPVLLMAAGIAVLAIGGYFVYKGAARKFTEDLAVPAGTLGTVTVGLGVAGYIAKGIAVGVVGILVIVAGFTVDPSQSTGLDGALRSLAALPFGVAILVLVGLGLIAYGAYCFFRARFAKL</sequence>
<evidence type="ECO:0000256" key="1">
    <source>
        <dbReference type="SAM" id="MobiDB-lite"/>
    </source>
</evidence>
<evidence type="ECO:0000259" key="3">
    <source>
        <dbReference type="Pfam" id="PF06724"/>
    </source>
</evidence>
<feature type="transmembrane region" description="Helical" evidence="2">
    <location>
        <begin position="35"/>
        <end position="58"/>
    </location>
</feature>
<dbReference type="OrthoDB" id="4552598at2"/>